<evidence type="ECO:0000313" key="3">
    <source>
        <dbReference type="EMBL" id="MEJ2866357.1"/>
    </source>
</evidence>
<protein>
    <submittedName>
        <fullName evidence="3">Uncharacterized protein</fullName>
    </submittedName>
</protein>
<comment type="caution">
    <text evidence="3">The sequence shown here is derived from an EMBL/GenBank/DDBJ whole genome shotgun (WGS) entry which is preliminary data.</text>
</comment>
<evidence type="ECO:0000256" key="2">
    <source>
        <dbReference type="SAM" id="Phobius"/>
    </source>
</evidence>
<dbReference type="RefSeq" id="WP_337692981.1">
    <property type="nucleotide sequence ID" value="NZ_JBBEGN010000001.1"/>
</dbReference>
<feature type="region of interest" description="Disordered" evidence="1">
    <location>
        <begin position="63"/>
        <end position="107"/>
    </location>
</feature>
<organism evidence="3 4">
    <name type="scientific">Actinomycetospora aurantiaca</name>
    <dbReference type="NCBI Taxonomy" id="3129233"/>
    <lineage>
        <taxon>Bacteria</taxon>
        <taxon>Bacillati</taxon>
        <taxon>Actinomycetota</taxon>
        <taxon>Actinomycetes</taxon>
        <taxon>Pseudonocardiales</taxon>
        <taxon>Pseudonocardiaceae</taxon>
        <taxon>Actinomycetospora</taxon>
    </lineage>
</organism>
<keyword evidence="2" id="KW-0812">Transmembrane</keyword>
<dbReference type="EMBL" id="JBBEGN010000001">
    <property type="protein sequence ID" value="MEJ2866357.1"/>
    <property type="molecule type" value="Genomic_DNA"/>
</dbReference>
<accession>A0ABU8MGA2</accession>
<gene>
    <name evidence="3" type="ORF">WCD74_01185</name>
</gene>
<reference evidence="3 4" key="1">
    <citation type="submission" date="2024-03" db="EMBL/GenBank/DDBJ databases">
        <title>Actinomycetospora sp. OC33-EN08, a novel actinomycete isolated from wild orchid (Aerides multiflora).</title>
        <authorList>
            <person name="Suriyachadkun C."/>
        </authorList>
    </citation>
    <scope>NUCLEOTIDE SEQUENCE [LARGE SCALE GENOMIC DNA]</scope>
    <source>
        <strain evidence="3 4">OC33-EN08</strain>
    </source>
</reference>
<sequence length="107" mass="11634">MRRVLLAVLLVVAAVIWVRINGPVEGRVLLELAEERGITTADLLSLVAVAMALVLVWPSRRRADPEPYRGHHAQRPPSPARPAPPQQPYQPPARAARRPGPPPGPAL</sequence>
<name>A0ABU8MGA2_9PSEU</name>
<evidence type="ECO:0000256" key="1">
    <source>
        <dbReference type="SAM" id="MobiDB-lite"/>
    </source>
</evidence>
<proteinExistence type="predicted"/>
<keyword evidence="2" id="KW-1133">Transmembrane helix</keyword>
<dbReference type="Proteomes" id="UP001385809">
    <property type="component" value="Unassembled WGS sequence"/>
</dbReference>
<keyword evidence="4" id="KW-1185">Reference proteome</keyword>
<feature type="compositionally biased region" description="Pro residues" evidence="1">
    <location>
        <begin position="76"/>
        <end position="91"/>
    </location>
</feature>
<keyword evidence="2" id="KW-0472">Membrane</keyword>
<feature type="transmembrane region" description="Helical" evidence="2">
    <location>
        <begin position="36"/>
        <end position="57"/>
    </location>
</feature>
<evidence type="ECO:0000313" key="4">
    <source>
        <dbReference type="Proteomes" id="UP001385809"/>
    </source>
</evidence>